<feature type="signal peptide" evidence="1">
    <location>
        <begin position="1"/>
        <end position="25"/>
    </location>
</feature>
<sequence length="358" mass="40763">MKHNRRCRKLIAILLCICLMVPMLSGCGEKKEEETKQTSSGTLVFQYGNNLVTKGEVYIYIETVRERYEMQYGSDVWQTVLPDGGAGTSMENLTREEVVNEIVRVKTLCAHAEELGITLGDDELAELNQKADDFCEGLTDEQLQNMEITKEKAEKVMQENAIASKVEAKILDDRKIEISDEEARMTTFYDMYFACYSMDENGVITPYTDDQKKQQYENALQACSTLATADLKDNTGAAIEKLAEYYQLDQAQTQTMSPSQILETYGQDVYDLLYSMENGQYSTVVETQYGYHVFQMIALTDQTKTNEQKIVLYNQQVQEALSDTLTKWQAQIDPIFKYPDSVDMDVYDTIVNDTVGTK</sequence>
<dbReference type="SUPFAM" id="SSF109998">
    <property type="entry name" value="Triger factor/SurA peptide-binding domain-like"/>
    <property type="match status" value="1"/>
</dbReference>
<gene>
    <name evidence="3" type="ORF">H9Q76_11785</name>
</gene>
<dbReference type="InterPro" id="IPR046357">
    <property type="entry name" value="PPIase_dom_sf"/>
</dbReference>
<evidence type="ECO:0000313" key="4">
    <source>
        <dbReference type="Proteomes" id="UP000515819"/>
    </source>
</evidence>
<dbReference type="Pfam" id="PF13145">
    <property type="entry name" value="Rotamase_2"/>
    <property type="match status" value="1"/>
</dbReference>
<feature type="chain" id="PRO_5039298932" evidence="1">
    <location>
        <begin position="26"/>
        <end position="358"/>
    </location>
</feature>
<dbReference type="InterPro" id="IPR000297">
    <property type="entry name" value="PPIase_PpiC"/>
</dbReference>
<proteinExistence type="predicted"/>
<keyword evidence="1" id="KW-0732">Signal</keyword>
<organism evidence="3 4">
    <name type="scientific">Wujia chipingensis</name>
    <dbReference type="NCBI Taxonomy" id="2763670"/>
    <lineage>
        <taxon>Bacteria</taxon>
        <taxon>Bacillati</taxon>
        <taxon>Bacillota</taxon>
        <taxon>Clostridia</taxon>
        <taxon>Lachnospirales</taxon>
        <taxon>Lachnospiraceae</taxon>
        <taxon>Wujia</taxon>
    </lineage>
</organism>
<dbReference type="PROSITE" id="PS51257">
    <property type="entry name" value="PROKAR_LIPOPROTEIN"/>
    <property type="match status" value="1"/>
</dbReference>
<dbReference type="RefSeq" id="WP_249321158.1">
    <property type="nucleotide sequence ID" value="NZ_CP060632.1"/>
</dbReference>
<dbReference type="Proteomes" id="UP000515819">
    <property type="component" value="Chromosome"/>
</dbReference>
<dbReference type="InterPro" id="IPR027304">
    <property type="entry name" value="Trigger_fact/SurA_dom_sf"/>
</dbReference>
<dbReference type="AlphaFoldDB" id="A0A7G9FLE9"/>
<dbReference type="Gene3D" id="3.10.50.40">
    <property type="match status" value="1"/>
</dbReference>
<dbReference type="GO" id="GO:0003755">
    <property type="term" value="F:peptidyl-prolyl cis-trans isomerase activity"/>
    <property type="evidence" value="ECO:0007669"/>
    <property type="project" value="InterPro"/>
</dbReference>
<dbReference type="EMBL" id="CP060632">
    <property type="protein sequence ID" value="QNL99380.1"/>
    <property type="molecule type" value="Genomic_DNA"/>
</dbReference>
<feature type="domain" description="PpiC" evidence="2">
    <location>
        <begin position="214"/>
        <end position="304"/>
    </location>
</feature>
<evidence type="ECO:0000259" key="2">
    <source>
        <dbReference type="Pfam" id="PF13145"/>
    </source>
</evidence>
<name>A0A7G9FLE9_9FIRM</name>
<evidence type="ECO:0000313" key="3">
    <source>
        <dbReference type="EMBL" id="QNL99380.1"/>
    </source>
</evidence>
<reference evidence="3 4" key="1">
    <citation type="submission" date="2020-08" db="EMBL/GenBank/DDBJ databases">
        <authorList>
            <person name="Liu C."/>
            <person name="Sun Q."/>
        </authorList>
    </citation>
    <scope>NUCLEOTIDE SEQUENCE [LARGE SCALE GENOMIC DNA]</scope>
    <source>
        <strain evidence="3 4">NSJ-4</strain>
    </source>
</reference>
<accession>A0A7G9FLE9</accession>
<protein>
    <submittedName>
        <fullName evidence="3">Peptidylprolyl isomerase</fullName>
    </submittedName>
</protein>
<dbReference type="KEGG" id="wcp:H9Q76_11785"/>
<keyword evidence="3" id="KW-0413">Isomerase</keyword>
<keyword evidence="4" id="KW-1185">Reference proteome</keyword>
<evidence type="ECO:0000256" key="1">
    <source>
        <dbReference type="SAM" id="SignalP"/>
    </source>
</evidence>